<reference evidence="2" key="1">
    <citation type="submission" date="2017-11" db="EMBL/GenBank/DDBJ databases">
        <title>Phenotypic and genomic properties of facultatively anaerobic sulfur-reducing natronoarchaea from hypersaline soda lakes.</title>
        <authorList>
            <person name="Sorokin D.Y."/>
            <person name="Kublanov I.V."/>
            <person name="Roman P."/>
            <person name="Sinninghe Damste J.S."/>
            <person name="Golyshin P.N."/>
            <person name="Rojo D."/>
            <person name="Ciordia S."/>
            <person name="Mena M.D.C."/>
            <person name="Ferrer M."/>
            <person name="Messina E."/>
            <person name="Smedile F."/>
            <person name="La Spada G."/>
            <person name="La Cono V."/>
            <person name="Yakimov M.M."/>
        </authorList>
    </citation>
    <scope>NUCLEOTIDE SEQUENCE [LARGE SCALE GENOMIC DNA]</scope>
    <source>
        <strain evidence="2">AArc-Sl</strain>
    </source>
</reference>
<dbReference type="Proteomes" id="UP000263012">
    <property type="component" value="Chromosome"/>
</dbReference>
<dbReference type="RefSeq" id="WP_119817368.1">
    <property type="nucleotide sequence ID" value="NZ_CP025066.1"/>
</dbReference>
<organism evidence="1 2">
    <name type="scientific">Halalkaliarchaeum desulfuricum</name>
    <dbReference type="NCBI Taxonomy" id="2055893"/>
    <lineage>
        <taxon>Archaea</taxon>
        <taxon>Methanobacteriati</taxon>
        <taxon>Methanobacteriota</taxon>
        <taxon>Stenosarchaea group</taxon>
        <taxon>Halobacteria</taxon>
        <taxon>Halobacteriales</taxon>
        <taxon>Haloferacaceae</taxon>
        <taxon>Halalkaliarchaeum</taxon>
    </lineage>
</organism>
<keyword evidence="2" id="KW-1185">Reference proteome</keyword>
<name>A0A343TJB5_9EURY</name>
<gene>
    <name evidence="1" type="ORF">AArcSl_1558</name>
</gene>
<dbReference type="EMBL" id="CP025066">
    <property type="protein sequence ID" value="AUX09187.1"/>
    <property type="molecule type" value="Genomic_DNA"/>
</dbReference>
<evidence type="ECO:0000313" key="1">
    <source>
        <dbReference type="EMBL" id="AUX09187.1"/>
    </source>
</evidence>
<dbReference type="GeneID" id="37877909"/>
<dbReference type="AlphaFoldDB" id="A0A343TJB5"/>
<evidence type="ECO:0000313" key="2">
    <source>
        <dbReference type="Proteomes" id="UP000263012"/>
    </source>
</evidence>
<protein>
    <submittedName>
        <fullName evidence="1">Uncharacterized protein</fullName>
    </submittedName>
</protein>
<proteinExistence type="predicted"/>
<dbReference type="KEGG" id="hdf:AArcSl_1558"/>
<sequence length="73" mass="8330">MDPETLQSKIEESGEVMVNVEEFEVPLELHIHDTTFDGSQVTLELADGELIFDTDDVTGYWKHYHSLADYGLE</sequence>
<dbReference type="OrthoDB" id="196391at2157"/>
<accession>A0A343TJB5</accession>